<protein>
    <recommendedName>
        <fullName evidence="6">HTH-type transcriptional repressor CytR</fullName>
    </recommendedName>
</protein>
<organism evidence="8">
    <name type="scientific">Phytobacter massiliensis</name>
    <dbReference type="NCBI Taxonomy" id="1485952"/>
    <lineage>
        <taxon>Bacteria</taxon>
        <taxon>Pseudomonadati</taxon>
        <taxon>Pseudomonadota</taxon>
        <taxon>Gammaproteobacteria</taxon>
        <taxon>Enterobacterales</taxon>
        <taxon>Enterobacteriaceae</taxon>
        <taxon>Phytobacter</taxon>
    </lineage>
</organism>
<dbReference type="InterPro" id="IPR000843">
    <property type="entry name" value="HTH_LacI"/>
</dbReference>
<evidence type="ECO:0000256" key="4">
    <source>
        <dbReference type="ARBA" id="ARBA00023163"/>
    </source>
</evidence>
<dbReference type="FunFam" id="1.10.260.40:FF:000012">
    <property type="entry name" value="HTH-type transcriptional regulator GntR"/>
    <property type="match status" value="1"/>
</dbReference>
<dbReference type="Pfam" id="PF00356">
    <property type="entry name" value="LacI"/>
    <property type="match status" value="1"/>
</dbReference>
<evidence type="ECO:0000313" key="8">
    <source>
        <dbReference type="EMBL" id="VYU81437.1"/>
    </source>
</evidence>
<dbReference type="GO" id="GO:0005829">
    <property type="term" value="C:cytosol"/>
    <property type="evidence" value="ECO:0007669"/>
    <property type="project" value="UniProtKB-ARBA"/>
</dbReference>
<keyword evidence="1" id="KW-0678">Repressor</keyword>
<feature type="domain" description="HTH lacI-type" evidence="7">
    <location>
        <begin position="59"/>
        <end position="113"/>
    </location>
</feature>
<dbReference type="SMART" id="SM00354">
    <property type="entry name" value="HTH_LACI"/>
    <property type="match status" value="1"/>
</dbReference>
<evidence type="ECO:0000256" key="5">
    <source>
        <dbReference type="ARBA" id="ARBA00056551"/>
    </source>
</evidence>
<keyword evidence="2" id="KW-0805">Transcription regulation</keyword>
<evidence type="ECO:0000256" key="1">
    <source>
        <dbReference type="ARBA" id="ARBA00022491"/>
    </source>
</evidence>
<dbReference type="GO" id="GO:0000976">
    <property type="term" value="F:transcription cis-regulatory region binding"/>
    <property type="evidence" value="ECO:0007669"/>
    <property type="project" value="TreeGrafter"/>
</dbReference>
<gene>
    <name evidence="8" type="primary">cytR</name>
    <name evidence="8" type="ORF">EMLFYP7_00309</name>
</gene>
<reference evidence="8" key="1">
    <citation type="submission" date="2019-11" db="EMBL/GenBank/DDBJ databases">
        <authorList>
            <person name="Feng L."/>
        </authorList>
    </citation>
    <scope>NUCLEOTIDE SEQUENCE</scope>
    <source>
        <strain evidence="8">EMassiliensisLFYP7</strain>
    </source>
</reference>
<dbReference type="AlphaFoldDB" id="A0A6N3HWS6"/>
<dbReference type="SUPFAM" id="SSF53822">
    <property type="entry name" value="Periplasmic binding protein-like I"/>
    <property type="match status" value="1"/>
</dbReference>
<dbReference type="EMBL" id="CACRTZ010000041">
    <property type="protein sequence ID" value="VYU81437.1"/>
    <property type="molecule type" value="Genomic_DNA"/>
</dbReference>
<sequence length="390" mass="43332">MWTPSRGKVARHLEKFNFHHIFNENSVTDNVNYLIKMCLRLRRACEEKKVKTRNQVAAATMKDVAVKAKVSTATVSRALMNPDKVSQATRNRVEQAAMEVGYLPQSMGRNVKRNESRTILVIVPDICDPFFSEIIRGIEITAAGNGYLVLIGDCAHQNQQEKTFIDLIITKQIDGMLLLGSRLPFDASIEEQRNLPPMVMANEFAPELELPTVHIDNLTAAFNAVNYLREQGHQHIGCIAGPEEMPLCHYRLQGYVQALRRSGITVDPHYIARGDFTFAAGSHALEQLLALPKPPTAVFCHSDIMALGALSHAKRQGLRVPQDLSIIGFDNISLAEFCDPPLTTVAQPRFEIGREAMLLLLEQLQGHTVSSGSRLLDCDLIIRGSTQALT</sequence>
<dbReference type="SUPFAM" id="SSF47413">
    <property type="entry name" value="lambda repressor-like DNA-binding domains"/>
    <property type="match status" value="1"/>
</dbReference>
<evidence type="ECO:0000256" key="3">
    <source>
        <dbReference type="ARBA" id="ARBA00023125"/>
    </source>
</evidence>
<keyword evidence="3" id="KW-0238">DNA-binding</keyword>
<dbReference type="CDD" id="cd06284">
    <property type="entry name" value="PBP1_LacI-like"/>
    <property type="match status" value="1"/>
</dbReference>
<dbReference type="Pfam" id="PF13377">
    <property type="entry name" value="Peripla_BP_3"/>
    <property type="match status" value="1"/>
</dbReference>
<dbReference type="CDD" id="cd01392">
    <property type="entry name" value="HTH_LacI"/>
    <property type="match status" value="1"/>
</dbReference>
<comment type="function">
    <text evidence="5">This protein negatively controls the transcription initiation of genes such as deoCABD, udp, and cdd encoding catabolizing enzymes and nupC, nupG, and tsx encoding transporting and pore-forming proteins. Binds cytidine and adenosine as effectors.</text>
</comment>
<accession>A0A6N3HWS6</accession>
<dbReference type="GO" id="GO:0003700">
    <property type="term" value="F:DNA-binding transcription factor activity"/>
    <property type="evidence" value="ECO:0007669"/>
    <property type="project" value="TreeGrafter"/>
</dbReference>
<dbReference type="Gene3D" id="3.40.50.2300">
    <property type="match status" value="2"/>
</dbReference>
<dbReference type="PANTHER" id="PTHR30146">
    <property type="entry name" value="LACI-RELATED TRANSCRIPTIONAL REPRESSOR"/>
    <property type="match status" value="1"/>
</dbReference>
<dbReference type="PROSITE" id="PS50932">
    <property type="entry name" value="HTH_LACI_2"/>
    <property type="match status" value="1"/>
</dbReference>
<dbReference type="Gene3D" id="1.10.260.40">
    <property type="entry name" value="lambda repressor-like DNA-binding domains"/>
    <property type="match status" value="1"/>
</dbReference>
<dbReference type="FunFam" id="3.40.50.2300:FF:000116">
    <property type="entry name" value="HTH-type transcriptional repressor CytR"/>
    <property type="match status" value="1"/>
</dbReference>
<evidence type="ECO:0000256" key="6">
    <source>
        <dbReference type="ARBA" id="ARBA00071232"/>
    </source>
</evidence>
<name>A0A6N3HWS6_9ENTR</name>
<evidence type="ECO:0000259" key="7">
    <source>
        <dbReference type="PROSITE" id="PS50932"/>
    </source>
</evidence>
<dbReference type="InterPro" id="IPR046335">
    <property type="entry name" value="LacI/GalR-like_sensor"/>
</dbReference>
<dbReference type="PANTHER" id="PTHR30146:SF151">
    <property type="entry name" value="HTH-TYPE TRANSCRIPTIONAL REPRESSOR CYTR"/>
    <property type="match status" value="1"/>
</dbReference>
<dbReference type="InterPro" id="IPR010982">
    <property type="entry name" value="Lambda_DNA-bd_dom_sf"/>
</dbReference>
<keyword evidence="4" id="KW-0804">Transcription</keyword>
<proteinExistence type="predicted"/>
<dbReference type="PROSITE" id="PS00356">
    <property type="entry name" value="HTH_LACI_1"/>
    <property type="match status" value="1"/>
</dbReference>
<dbReference type="InterPro" id="IPR028082">
    <property type="entry name" value="Peripla_BP_I"/>
</dbReference>
<evidence type="ECO:0000256" key="2">
    <source>
        <dbReference type="ARBA" id="ARBA00023015"/>
    </source>
</evidence>
<dbReference type="NCBIfam" id="NF008269">
    <property type="entry name" value="PRK11041.1"/>
    <property type="match status" value="1"/>
</dbReference>